<dbReference type="InterPro" id="IPR000330">
    <property type="entry name" value="SNF2_N"/>
</dbReference>
<dbReference type="InterPro" id="IPR049730">
    <property type="entry name" value="SNF2/RAD54-like_C"/>
</dbReference>
<dbReference type="Pfam" id="PF00271">
    <property type="entry name" value="Helicase_C"/>
    <property type="match status" value="1"/>
</dbReference>
<feature type="compositionally biased region" description="Basic and acidic residues" evidence="10">
    <location>
        <begin position="1"/>
        <end position="18"/>
    </location>
</feature>
<accession>D7KKK4</accession>
<dbReference type="Gramene" id="scaffold_101046.1">
    <property type="protein sequence ID" value="scaffold_101046.1"/>
    <property type="gene ID" value="scaffold_101046.1"/>
</dbReference>
<dbReference type="Proteomes" id="UP000008694">
    <property type="component" value="Unassembled WGS sequence"/>
</dbReference>
<keyword evidence="4 9" id="KW-0863">Zinc-finger</keyword>
<evidence type="ECO:0000313" key="13">
    <source>
        <dbReference type="Proteomes" id="UP000008694"/>
    </source>
</evidence>
<dbReference type="GO" id="GO:0006289">
    <property type="term" value="P:nucleotide-excision repair"/>
    <property type="evidence" value="ECO:0007669"/>
    <property type="project" value="TreeGrafter"/>
</dbReference>
<dbReference type="GO" id="GO:0005524">
    <property type="term" value="F:ATP binding"/>
    <property type="evidence" value="ECO:0007669"/>
    <property type="project" value="UniProtKB-KW"/>
</dbReference>
<keyword evidence="13" id="KW-1185">Reference proteome</keyword>
<evidence type="ECO:0000256" key="9">
    <source>
        <dbReference type="PROSITE-ProRule" id="PRU00175"/>
    </source>
</evidence>
<dbReference type="InterPro" id="IPR027417">
    <property type="entry name" value="P-loop_NTPase"/>
</dbReference>
<evidence type="ECO:0000256" key="6">
    <source>
        <dbReference type="ARBA" id="ARBA00022806"/>
    </source>
</evidence>
<dbReference type="PANTHER" id="PTHR45626:SF12">
    <property type="entry name" value="DNA REPAIR PROTEIN RAD16"/>
    <property type="match status" value="1"/>
</dbReference>
<organism evidence="13">
    <name type="scientific">Arabidopsis lyrata subsp. lyrata</name>
    <name type="common">Lyre-leaved rock-cress</name>
    <dbReference type="NCBI Taxonomy" id="81972"/>
    <lineage>
        <taxon>Eukaryota</taxon>
        <taxon>Viridiplantae</taxon>
        <taxon>Streptophyta</taxon>
        <taxon>Embryophyta</taxon>
        <taxon>Tracheophyta</taxon>
        <taxon>Spermatophyta</taxon>
        <taxon>Magnoliopsida</taxon>
        <taxon>eudicotyledons</taxon>
        <taxon>Gunneridae</taxon>
        <taxon>Pentapetalae</taxon>
        <taxon>rosids</taxon>
        <taxon>malvids</taxon>
        <taxon>Brassicales</taxon>
        <taxon>Brassicaceae</taxon>
        <taxon>Camelineae</taxon>
        <taxon>Arabidopsis</taxon>
    </lineage>
</organism>
<dbReference type="InterPro" id="IPR017907">
    <property type="entry name" value="Znf_RING_CS"/>
</dbReference>
<evidence type="ECO:0000256" key="5">
    <source>
        <dbReference type="ARBA" id="ARBA00022801"/>
    </source>
</evidence>
<evidence type="ECO:0000256" key="4">
    <source>
        <dbReference type="ARBA" id="ARBA00022771"/>
    </source>
</evidence>
<dbReference type="OrthoDB" id="448448at2759"/>
<keyword evidence="7" id="KW-0862">Zinc</keyword>
<protein>
    <recommendedName>
        <fullName evidence="11">RING-type domain-containing protein</fullName>
    </recommendedName>
</protein>
<keyword evidence="2" id="KW-0479">Metal-binding</keyword>
<dbReference type="SUPFAM" id="SSF57850">
    <property type="entry name" value="RING/U-box"/>
    <property type="match status" value="1"/>
</dbReference>
<gene>
    <name evidence="12" type="ORF">ARALYDRAFT_888252</name>
</gene>
<dbReference type="PANTHER" id="PTHR45626">
    <property type="entry name" value="TRANSCRIPTION TERMINATION FACTOR 2-RELATED"/>
    <property type="match status" value="1"/>
</dbReference>
<evidence type="ECO:0000256" key="10">
    <source>
        <dbReference type="SAM" id="MobiDB-lite"/>
    </source>
</evidence>
<evidence type="ECO:0000259" key="11">
    <source>
        <dbReference type="PROSITE" id="PS50089"/>
    </source>
</evidence>
<dbReference type="InterPro" id="IPR050628">
    <property type="entry name" value="SNF2_RAD54_helicase_TF"/>
</dbReference>
<dbReference type="GO" id="GO:0016787">
    <property type="term" value="F:hydrolase activity"/>
    <property type="evidence" value="ECO:0007669"/>
    <property type="project" value="UniProtKB-KW"/>
</dbReference>
<evidence type="ECO:0000256" key="7">
    <source>
        <dbReference type="ARBA" id="ARBA00022833"/>
    </source>
</evidence>
<dbReference type="Gene3D" id="3.40.50.300">
    <property type="entry name" value="P-loop containing nucleotide triphosphate hydrolases"/>
    <property type="match status" value="1"/>
</dbReference>
<dbReference type="InterPro" id="IPR001841">
    <property type="entry name" value="Znf_RING"/>
</dbReference>
<evidence type="ECO:0000256" key="1">
    <source>
        <dbReference type="ARBA" id="ARBA00008438"/>
    </source>
</evidence>
<keyword evidence="3" id="KW-0547">Nucleotide-binding</keyword>
<dbReference type="GO" id="GO:0005634">
    <property type="term" value="C:nucleus"/>
    <property type="evidence" value="ECO:0007669"/>
    <property type="project" value="TreeGrafter"/>
</dbReference>
<dbReference type="InterPro" id="IPR013083">
    <property type="entry name" value="Znf_RING/FYVE/PHD"/>
</dbReference>
<evidence type="ECO:0000256" key="3">
    <source>
        <dbReference type="ARBA" id="ARBA00022741"/>
    </source>
</evidence>
<dbReference type="CDD" id="cd18793">
    <property type="entry name" value="SF2_C_SNF"/>
    <property type="match status" value="1"/>
</dbReference>
<keyword evidence="6" id="KW-0347">Helicase</keyword>
<dbReference type="PROSITE" id="PS00518">
    <property type="entry name" value="ZF_RING_1"/>
    <property type="match status" value="1"/>
</dbReference>
<sequence>MEKKVEEEQKSTGEEKYLEPLSSQEKSLDDVVKETELGYGGGIIVDEAFLGKSIESVLLAIQEQPLSKTLIIAPVLSMSQWEEDIAKLSKAKVFVFDDGCKVEDLTAFDFVITSHATVKRGYKTVCCPHCHKLLSSVKPQHFCDKHRDIKKKGKTIGPLHSTEWERVFLDEGHLLEGGDQAIFALKAKFRWILTSRLYTDHLYPLLRFLQTDPYSLHFCLDCKCNCADLGFWTKCPTCRHKSSDRHSHWLEKYKFQGGIATCLTDLCLRPSKGSLSLKSAFPPSYVTVRRDDPTKAEKKMYKQLKSFINKEFAAYFQDESLMENYARIHCLINRLKQASMHLDLVDLSDFCGICGRASQEAIVLPCTHIYCRDCLFRVYPCALSASAARSCCPTCGVTFKRNLLLHASLKGKRKPDKAEDTNSIILRSSCTKIEALREEITWMLGTDESAKAVIFSRYKSFLELIERQLTKSGLRCVKLSESADGKAALQRFKEDGQCKILLTTFEIVGDLLDLSVASHVFLMDPGWNPITDRQALARVQTVRQSKPTRMVKFISKGTIEEKIIDVLQEKQNTLAGVDDYCSSIEKLTEEEMGFLFSD</sequence>
<keyword evidence="8" id="KW-0067">ATP-binding</keyword>
<dbReference type="InterPro" id="IPR038718">
    <property type="entry name" value="SNF2-like_sf"/>
</dbReference>
<dbReference type="HOGENOM" id="CLU_000315_2_8_1"/>
<dbReference type="GO" id="GO:0004386">
    <property type="term" value="F:helicase activity"/>
    <property type="evidence" value="ECO:0007669"/>
    <property type="project" value="UniProtKB-KW"/>
</dbReference>
<dbReference type="InterPro" id="IPR001650">
    <property type="entry name" value="Helicase_C-like"/>
</dbReference>
<comment type="similarity">
    <text evidence="1">Belongs to the SNF2/RAD54 helicase family. RAD16 subfamily.</text>
</comment>
<evidence type="ECO:0000256" key="2">
    <source>
        <dbReference type="ARBA" id="ARBA00022723"/>
    </source>
</evidence>
<keyword evidence="5" id="KW-0378">Hydrolase</keyword>
<dbReference type="Gene3D" id="3.30.40.10">
    <property type="entry name" value="Zinc/RING finger domain, C3HC4 (zinc finger)"/>
    <property type="match status" value="1"/>
</dbReference>
<dbReference type="Gene3D" id="3.40.50.10810">
    <property type="entry name" value="Tandem AAA-ATPase domain"/>
    <property type="match status" value="1"/>
</dbReference>
<feature type="region of interest" description="Disordered" evidence="10">
    <location>
        <begin position="1"/>
        <end position="27"/>
    </location>
</feature>
<dbReference type="SUPFAM" id="SSF52540">
    <property type="entry name" value="P-loop containing nucleoside triphosphate hydrolases"/>
    <property type="match status" value="2"/>
</dbReference>
<dbReference type="EMBL" id="GL348713">
    <property type="protein sequence ID" value="EFH68799.1"/>
    <property type="molecule type" value="Genomic_DNA"/>
</dbReference>
<dbReference type="eggNOG" id="KOG1002">
    <property type="taxonomic scope" value="Eukaryota"/>
</dbReference>
<evidence type="ECO:0000256" key="8">
    <source>
        <dbReference type="ARBA" id="ARBA00022840"/>
    </source>
</evidence>
<proteinExistence type="inferred from homology"/>
<dbReference type="GO" id="GO:0008094">
    <property type="term" value="F:ATP-dependent activity, acting on DNA"/>
    <property type="evidence" value="ECO:0007669"/>
    <property type="project" value="TreeGrafter"/>
</dbReference>
<dbReference type="AlphaFoldDB" id="D7KKK4"/>
<dbReference type="Pfam" id="PF00176">
    <property type="entry name" value="SNF2-rel_dom"/>
    <property type="match status" value="1"/>
</dbReference>
<feature type="domain" description="RING-type" evidence="11">
    <location>
        <begin position="351"/>
        <end position="395"/>
    </location>
</feature>
<dbReference type="GO" id="GO:0008270">
    <property type="term" value="F:zinc ion binding"/>
    <property type="evidence" value="ECO:0007669"/>
    <property type="project" value="UniProtKB-KW"/>
</dbReference>
<dbReference type="SMART" id="SM00184">
    <property type="entry name" value="RING"/>
    <property type="match status" value="1"/>
</dbReference>
<dbReference type="PROSITE" id="PS50089">
    <property type="entry name" value="ZF_RING_2"/>
    <property type="match status" value="1"/>
</dbReference>
<dbReference type="STRING" id="81972.D7KKK4"/>
<reference evidence="13" key="1">
    <citation type="journal article" date="2011" name="Nat. Genet.">
        <title>The Arabidopsis lyrata genome sequence and the basis of rapid genome size change.</title>
        <authorList>
            <person name="Hu T.T."/>
            <person name="Pattyn P."/>
            <person name="Bakker E.G."/>
            <person name="Cao J."/>
            <person name="Cheng J.-F."/>
            <person name="Clark R.M."/>
            <person name="Fahlgren N."/>
            <person name="Fawcett J.A."/>
            <person name="Grimwood J."/>
            <person name="Gundlach H."/>
            <person name="Haberer G."/>
            <person name="Hollister J.D."/>
            <person name="Ossowski S."/>
            <person name="Ottilar R.P."/>
            <person name="Salamov A.A."/>
            <person name="Schneeberger K."/>
            <person name="Spannagl M."/>
            <person name="Wang X."/>
            <person name="Yang L."/>
            <person name="Nasrallah M.E."/>
            <person name="Bergelson J."/>
            <person name="Carrington J.C."/>
            <person name="Gaut B.S."/>
            <person name="Schmutz J."/>
            <person name="Mayer K.F.X."/>
            <person name="Van de Peer Y."/>
            <person name="Grigoriev I.V."/>
            <person name="Nordborg M."/>
            <person name="Weigel D."/>
            <person name="Guo Y.-L."/>
        </authorList>
    </citation>
    <scope>NUCLEOTIDE SEQUENCE [LARGE SCALE GENOMIC DNA]</scope>
    <source>
        <strain evidence="13">cv. MN47</strain>
    </source>
</reference>
<dbReference type="KEGG" id="aly:9325845"/>
<evidence type="ECO:0000313" key="12">
    <source>
        <dbReference type="EMBL" id="EFH68799.1"/>
    </source>
</evidence>
<name>D7KKK4_ARALL</name>